<keyword evidence="3" id="KW-1185">Reference proteome</keyword>
<accession>A0A6I4VSZ0</accession>
<keyword evidence="1" id="KW-0812">Transmembrane</keyword>
<comment type="caution">
    <text evidence="2">The sequence shown here is derived from an EMBL/GenBank/DDBJ whole genome shotgun (WGS) entry which is preliminary data.</text>
</comment>
<organism evidence="2 3">
    <name type="scientific">Shimazuella alba</name>
    <dbReference type="NCBI Taxonomy" id="2690964"/>
    <lineage>
        <taxon>Bacteria</taxon>
        <taxon>Bacillati</taxon>
        <taxon>Bacillota</taxon>
        <taxon>Bacilli</taxon>
        <taxon>Bacillales</taxon>
        <taxon>Thermoactinomycetaceae</taxon>
        <taxon>Shimazuella</taxon>
    </lineage>
</organism>
<protein>
    <submittedName>
        <fullName evidence="2">Uncharacterized protein</fullName>
    </submittedName>
</protein>
<dbReference type="RefSeq" id="WP_160800268.1">
    <property type="nucleotide sequence ID" value="NZ_WUUL01000002.1"/>
</dbReference>
<feature type="transmembrane region" description="Helical" evidence="1">
    <location>
        <begin position="78"/>
        <end position="100"/>
    </location>
</feature>
<evidence type="ECO:0000313" key="2">
    <source>
        <dbReference type="EMBL" id="MXQ52930.1"/>
    </source>
</evidence>
<evidence type="ECO:0000256" key="1">
    <source>
        <dbReference type="SAM" id="Phobius"/>
    </source>
</evidence>
<keyword evidence="1" id="KW-0472">Membrane</keyword>
<name>A0A6I4VSZ0_9BACL</name>
<reference evidence="2 3" key="1">
    <citation type="submission" date="2019-12" db="EMBL/GenBank/DDBJ databases">
        <title>Whole-genome analyses of novel actinobacteria.</title>
        <authorList>
            <person name="Sahin N."/>
            <person name="Saygin H."/>
        </authorList>
    </citation>
    <scope>NUCLEOTIDE SEQUENCE [LARGE SCALE GENOMIC DNA]</scope>
    <source>
        <strain evidence="2 3">KC615</strain>
    </source>
</reference>
<proteinExistence type="predicted"/>
<dbReference type="EMBL" id="WUUL01000002">
    <property type="protein sequence ID" value="MXQ52930.1"/>
    <property type="molecule type" value="Genomic_DNA"/>
</dbReference>
<dbReference type="AlphaFoldDB" id="A0A6I4VSZ0"/>
<keyword evidence="1" id="KW-1133">Transmembrane helix</keyword>
<dbReference type="Gene3D" id="1.20.1070.10">
    <property type="entry name" value="Rhodopsin 7-helix transmembrane proteins"/>
    <property type="match status" value="1"/>
</dbReference>
<evidence type="ECO:0000313" key="3">
    <source>
        <dbReference type="Proteomes" id="UP000430692"/>
    </source>
</evidence>
<dbReference type="Proteomes" id="UP000430692">
    <property type="component" value="Unassembled WGS sequence"/>
</dbReference>
<gene>
    <name evidence="2" type="ORF">GSM42_04105</name>
</gene>
<feature type="transmembrane region" description="Helical" evidence="1">
    <location>
        <begin position="21"/>
        <end position="43"/>
    </location>
</feature>
<feature type="transmembrane region" description="Helical" evidence="1">
    <location>
        <begin position="121"/>
        <end position="143"/>
    </location>
</feature>
<sequence length="245" mass="28251">MDHNDYKLISSVEKRTWNWKHIVQNVIAAELVIGIFIVFWYLVTYYHYRSIMDWYQAPNIYIEITVEKMMQPGLIGRALLIILAGIIILVLLYFTYLGIIRVARRMFRLQSNKSKNAKTQRIILIVIIVLIVGVVIVSMNQLANIFGETQSKLALKEAEYHTMLYKNGKLEGVILDTFRDFYIVGPIQNNTVIPIYELVPMKIESNPSSLQIVDGVVQNVSEEPATLQVRLLYTGKIHVEDNYGQ</sequence>